<name>A0A3P6U6Z9_LITSI</name>
<reference evidence="1 2" key="1">
    <citation type="submission" date="2018-08" db="EMBL/GenBank/DDBJ databases">
        <authorList>
            <person name="Laetsch R D."/>
            <person name="Stevens L."/>
            <person name="Kumar S."/>
            <person name="Blaxter L. M."/>
        </authorList>
    </citation>
    <scope>NUCLEOTIDE SEQUENCE [LARGE SCALE GENOMIC DNA]</scope>
</reference>
<protein>
    <submittedName>
        <fullName evidence="1">Uncharacterized protein</fullName>
    </submittedName>
</protein>
<sequence length="80" mass="8669">MSDFGRFVVFDSWEALTVGFKLGIIKMGFNVALTGISQTVGSVPSEIKDRSGNDCKRTLLLCGAAIVNSSDCETIYLRMS</sequence>
<dbReference type="Proteomes" id="UP000277928">
    <property type="component" value="Unassembled WGS sequence"/>
</dbReference>
<accession>A0A3P6U6Z9</accession>
<proteinExistence type="predicted"/>
<dbReference type="EMBL" id="UYRX01000071">
    <property type="protein sequence ID" value="VDK72541.1"/>
    <property type="molecule type" value="Genomic_DNA"/>
</dbReference>
<keyword evidence="2" id="KW-1185">Reference proteome</keyword>
<organism evidence="1 2">
    <name type="scientific">Litomosoides sigmodontis</name>
    <name type="common">Filarial nematode worm</name>
    <dbReference type="NCBI Taxonomy" id="42156"/>
    <lineage>
        <taxon>Eukaryota</taxon>
        <taxon>Metazoa</taxon>
        <taxon>Ecdysozoa</taxon>
        <taxon>Nematoda</taxon>
        <taxon>Chromadorea</taxon>
        <taxon>Rhabditida</taxon>
        <taxon>Spirurina</taxon>
        <taxon>Spiruromorpha</taxon>
        <taxon>Filarioidea</taxon>
        <taxon>Onchocercidae</taxon>
        <taxon>Litomosoides</taxon>
    </lineage>
</organism>
<evidence type="ECO:0000313" key="1">
    <source>
        <dbReference type="EMBL" id="VDK72541.1"/>
    </source>
</evidence>
<dbReference type="AlphaFoldDB" id="A0A3P6U6Z9"/>
<gene>
    <name evidence="1" type="ORF">NLS_LOCUS1814</name>
</gene>
<evidence type="ECO:0000313" key="2">
    <source>
        <dbReference type="Proteomes" id="UP000277928"/>
    </source>
</evidence>